<dbReference type="AlphaFoldDB" id="A0A6V6Z1L0"/>
<gene>
    <name evidence="10" type="ORF">FLACHUCJ7_02396</name>
</gene>
<name>A0A6V6Z1L0_9FLAO</name>
<evidence type="ECO:0000256" key="5">
    <source>
        <dbReference type="ARBA" id="ARBA00022946"/>
    </source>
</evidence>
<dbReference type="InterPro" id="IPR002864">
    <property type="entry name" value="Acyl-ACP_thioesterase_NHD"/>
</dbReference>
<evidence type="ECO:0000313" key="11">
    <source>
        <dbReference type="Proteomes" id="UP000556700"/>
    </source>
</evidence>
<dbReference type="Proteomes" id="UP000556700">
    <property type="component" value="Unassembled WGS sequence"/>
</dbReference>
<dbReference type="GO" id="GO:0016297">
    <property type="term" value="F:fatty acyl-[ACP] hydrolase activity"/>
    <property type="evidence" value="ECO:0007669"/>
    <property type="project" value="InterPro"/>
</dbReference>
<evidence type="ECO:0000256" key="6">
    <source>
        <dbReference type="ARBA" id="ARBA00023098"/>
    </source>
</evidence>
<dbReference type="EMBL" id="CAIJDO010000152">
    <property type="protein sequence ID" value="CAD0005469.1"/>
    <property type="molecule type" value="Genomic_DNA"/>
</dbReference>
<keyword evidence="7" id="KW-0275">Fatty acid biosynthesis</keyword>
<keyword evidence="6" id="KW-0443">Lipid metabolism</keyword>
<protein>
    <submittedName>
        <fullName evidence="10">Acyl-[acyl-carrier-protein] thioesterase</fullName>
    </submittedName>
</protein>
<evidence type="ECO:0000256" key="3">
    <source>
        <dbReference type="ARBA" id="ARBA00022801"/>
    </source>
</evidence>
<keyword evidence="2" id="KW-0444">Lipid biosynthesis</keyword>
<evidence type="ECO:0000256" key="4">
    <source>
        <dbReference type="ARBA" id="ARBA00022832"/>
    </source>
</evidence>
<feature type="domain" description="Acyl-ACP thioesterase N-terminal hotdog" evidence="8">
    <location>
        <begin position="12"/>
        <end position="127"/>
    </location>
</feature>
<dbReference type="PANTHER" id="PTHR31727:SF6">
    <property type="entry name" value="OLEOYL-ACYL CARRIER PROTEIN THIOESTERASE 1, CHLOROPLASTIC"/>
    <property type="match status" value="1"/>
</dbReference>
<dbReference type="InterPro" id="IPR029069">
    <property type="entry name" value="HotDog_dom_sf"/>
</dbReference>
<comment type="caution">
    <text evidence="10">The sequence shown here is derived from an EMBL/GenBank/DDBJ whole genome shotgun (WGS) entry which is preliminary data.</text>
</comment>
<reference evidence="10 11" key="1">
    <citation type="submission" date="2020-06" db="EMBL/GenBank/DDBJ databases">
        <authorList>
            <person name="Criscuolo A."/>
        </authorList>
    </citation>
    <scope>NUCLEOTIDE SEQUENCE [LARGE SCALE GENOMIC DNA]</scope>
    <source>
        <strain evidence="11">CIP 110025</strain>
    </source>
</reference>
<keyword evidence="5" id="KW-0809">Transit peptide</keyword>
<dbReference type="RefSeq" id="WP_031455409.1">
    <property type="nucleotide sequence ID" value="NZ_CAIJDO010000152.1"/>
</dbReference>
<keyword evidence="4" id="KW-0276">Fatty acid metabolism</keyword>
<evidence type="ECO:0000259" key="8">
    <source>
        <dbReference type="Pfam" id="PF01643"/>
    </source>
</evidence>
<sequence length="249" mass="28832">MPISPNFTSILSKDWEINFTQCTPSGFLKYTDLCNILQLTAAAHSEIGGISFYDMQEFHQAWVLSRMRVEITDLPKSGDTVTVTTWINSLENSRSVRALEMYVNGKKIVGCETYWAVFNTQLRRPEALALPYEHFELFPDKRATIEGFSKININYEKEAVFEKTVYLSDLDIVNHVNNVKYLEWCLDHVEPKRILKQQVQSFEMNFMKELSLKDTVIIHESDTEDNSATTFSITKGEKTCYALQLNWKK</sequence>
<keyword evidence="3" id="KW-0378">Hydrolase</keyword>
<dbReference type="PANTHER" id="PTHR31727">
    <property type="entry name" value="OLEOYL-ACYL CARRIER PROTEIN THIOESTERASE 1, CHLOROPLASTIC"/>
    <property type="match status" value="1"/>
</dbReference>
<evidence type="ECO:0000256" key="1">
    <source>
        <dbReference type="ARBA" id="ARBA00006500"/>
    </source>
</evidence>
<dbReference type="SUPFAM" id="SSF54637">
    <property type="entry name" value="Thioesterase/thiol ester dehydrase-isomerase"/>
    <property type="match status" value="2"/>
</dbReference>
<dbReference type="Pfam" id="PF01643">
    <property type="entry name" value="Acyl-ACP_TE"/>
    <property type="match status" value="1"/>
</dbReference>
<proteinExistence type="inferred from homology"/>
<dbReference type="Gene3D" id="3.10.129.10">
    <property type="entry name" value="Hotdog Thioesterase"/>
    <property type="match status" value="1"/>
</dbReference>
<accession>A0A6V6Z1L0</accession>
<evidence type="ECO:0000313" key="10">
    <source>
        <dbReference type="EMBL" id="CAD0005469.1"/>
    </source>
</evidence>
<organism evidence="10 11">
    <name type="scientific">Flavobacterium chungangense</name>
    <dbReference type="NCBI Taxonomy" id="554283"/>
    <lineage>
        <taxon>Bacteria</taxon>
        <taxon>Pseudomonadati</taxon>
        <taxon>Bacteroidota</taxon>
        <taxon>Flavobacteriia</taxon>
        <taxon>Flavobacteriales</taxon>
        <taxon>Flavobacteriaceae</taxon>
        <taxon>Flavobacterium</taxon>
    </lineage>
</organism>
<dbReference type="InterPro" id="IPR045023">
    <property type="entry name" value="FATA/B"/>
</dbReference>
<dbReference type="Pfam" id="PF20791">
    <property type="entry name" value="Acyl-ACP_TE_C"/>
    <property type="match status" value="1"/>
</dbReference>
<evidence type="ECO:0000256" key="7">
    <source>
        <dbReference type="ARBA" id="ARBA00023160"/>
    </source>
</evidence>
<dbReference type="InterPro" id="IPR049427">
    <property type="entry name" value="Acyl-ACP_TE_C"/>
</dbReference>
<keyword evidence="11" id="KW-1185">Reference proteome</keyword>
<evidence type="ECO:0000256" key="2">
    <source>
        <dbReference type="ARBA" id="ARBA00022516"/>
    </source>
</evidence>
<feature type="domain" description="Acyl-ACP thioesterase-like C-terminal" evidence="9">
    <location>
        <begin position="164"/>
        <end position="248"/>
    </location>
</feature>
<comment type="similarity">
    <text evidence="1">Belongs to the acyl-ACP thioesterase family.</text>
</comment>
<evidence type="ECO:0000259" key="9">
    <source>
        <dbReference type="Pfam" id="PF20791"/>
    </source>
</evidence>
<dbReference type="GO" id="GO:0000036">
    <property type="term" value="F:acyl carrier activity"/>
    <property type="evidence" value="ECO:0007669"/>
    <property type="project" value="TreeGrafter"/>
</dbReference>